<dbReference type="RefSeq" id="XP_012239985.1">
    <property type="nucleotide sequence ID" value="XM_012384562.3"/>
</dbReference>
<sequence>MLLHMCNMYYIHQIRNLILHNNCWKRSILYTVAINIKECKDINKNIFKSFCTFKRFIEQKNVPKPLRSIKPRAKNDADRSILDLKQVRTIGGKGGDGEISFLQLWSNENAGPDGGDGGHGGHIIFETSLYVKDLSHISSVLKAEDGEKGYNKSCFGKNAKHTVVPVPIGTIIRNMKGSIIADLSQEGMMFIAARGGAGGHGNAFFKSDVQQSPCISEYGADGEDLQYVLEISSMAHVGLIGFPNAGKSTLLRTISRARPKVAAYQFTTLKPHLGIILYDDYEQVTVADLPGLIPDSHKNRGLGIQFLKHAERCKVLLFILDVASDEPWRDFETLKYEIAEFNVRLNKRLYLIAANKIDLPGAMEKLEILKQKINLPIIPISAKMGTNISTLLREIRILYDKEEEESKKENVL</sequence>
<dbReference type="InterPro" id="IPR005225">
    <property type="entry name" value="Small_GTP-bd"/>
</dbReference>
<evidence type="ECO:0000259" key="6">
    <source>
        <dbReference type="PROSITE" id="PS51883"/>
    </source>
</evidence>
<reference evidence="8" key="1">
    <citation type="submission" date="2025-08" db="UniProtKB">
        <authorList>
            <consortium name="RefSeq"/>
        </authorList>
    </citation>
    <scope>IDENTIFICATION</scope>
</reference>
<dbReference type="GO" id="GO:0000287">
    <property type="term" value="F:magnesium ion binding"/>
    <property type="evidence" value="ECO:0007669"/>
    <property type="project" value="InterPro"/>
</dbReference>
<dbReference type="InterPro" id="IPR045086">
    <property type="entry name" value="OBG_GTPase"/>
</dbReference>
<dbReference type="InterPro" id="IPR027417">
    <property type="entry name" value="P-loop_NTPase"/>
</dbReference>
<dbReference type="GO" id="GO:0003924">
    <property type="term" value="F:GTPase activity"/>
    <property type="evidence" value="ECO:0007669"/>
    <property type="project" value="InterPro"/>
</dbReference>
<dbReference type="PANTHER" id="PTHR11702">
    <property type="entry name" value="DEVELOPMENTALLY REGULATED GTP-BINDING PROTEIN-RELATED"/>
    <property type="match status" value="1"/>
</dbReference>
<dbReference type="Pfam" id="PF01926">
    <property type="entry name" value="MMR_HSR1"/>
    <property type="match status" value="1"/>
</dbReference>
<feature type="domain" description="Obg" evidence="6">
    <location>
        <begin position="79"/>
        <end position="234"/>
    </location>
</feature>
<name>A0A6P3USB9_BOMIM</name>
<dbReference type="InterPro" id="IPR006169">
    <property type="entry name" value="GTP1_OBG_dom"/>
</dbReference>
<dbReference type="AlphaFoldDB" id="A0A6P3USB9"/>
<dbReference type="PROSITE" id="PS51883">
    <property type="entry name" value="OBG"/>
    <property type="match status" value="1"/>
</dbReference>
<dbReference type="GO" id="GO:0042254">
    <property type="term" value="P:ribosome biogenesis"/>
    <property type="evidence" value="ECO:0007669"/>
    <property type="project" value="UniProtKB-UniRule"/>
</dbReference>
<dbReference type="NCBIfam" id="NF008956">
    <property type="entry name" value="PRK12299.1"/>
    <property type="match status" value="1"/>
</dbReference>
<dbReference type="NCBIfam" id="TIGR02729">
    <property type="entry name" value="Obg_CgtA"/>
    <property type="match status" value="1"/>
</dbReference>
<dbReference type="Gene3D" id="3.40.50.300">
    <property type="entry name" value="P-loop containing nucleotide triphosphate hydrolases"/>
    <property type="match status" value="1"/>
</dbReference>
<dbReference type="FunFam" id="2.70.210.12:FF:000001">
    <property type="entry name" value="GTPase Obg"/>
    <property type="match status" value="1"/>
</dbReference>
<keyword evidence="7" id="KW-1185">Reference proteome</keyword>
<organism evidence="7 8">
    <name type="scientific">Bombus impatiens</name>
    <name type="common">Bumblebee</name>
    <dbReference type="NCBI Taxonomy" id="132113"/>
    <lineage>
        <taxon>Eukaryota</taxon>
        <taxon>Metazoa</taxon>
        <taxon>Ecdysozoa</taxon>
        <taxon>Arthropoda</taxon>
        <taxon>Hexapoda</taxon>
        <taxon>Insecta</taxon>
        <taxon>Pterygota</taxon>
        <taxon>Neoptera</taxon>
        <taxon>Endopterygota</taxon>
        <taxon>Hymenoptera</taxon>
        <taxon>Apocrita</taxon>
        <taxon>Aculeata</taxon>
        <taxon>Apoidea</taxon>
        <taxon>Anthophila</taxon>
        <taxon>Apidae</taxon>
        <taxon>Bombus</taxon>
        <taxon>Pyrobombus</taxon>
    </lineage>
</organism>
<dbReference type="InterPro" id="IPR031167">
    <property type="entry name" value="G_OBG"/>
</dbReference>
<dbReference type="SUPFAM" id="SSF82051">
    <property type="entry name" value="Obg GTP-binding protein N-terminal domain"/>
    <property type="match status" value="1"/>
</dbReference>
<evidence type="ECO:0000259" key="5">
    <source>
        <dbReference type="PROSITE" id="PS51710"/>
    </source>
</evidence>
<keyword evidence="3" id="KW-0547">Nucleotide-binding</keyword>
<accession>A0A6P3USB9</accession>
<dbReference type="InterPro" id="IPR036726">
    <property type="entry name" value="GTP1_OBG_dom_sf"/>
</dbReference>
<dbReference type="OrthoDB" id="347018at2759"/>
<dbReference type="Pfam" id="PF01018">
    <property type="entry name" value="GTP1_OBG"/>
    <property type="match status" value="1"/>
</dbReference>
<keyword evidence="4" id="KW-0342">GTP-binding</keyword>
<evidence type="ECO:0000313" key="7">
    <source>
        <dbReference type="Proteomes" id="UP000515180"/>
    </source>
</evidence>
<feature type="domain" description="OBG-type G" evidence="5">
    <location>
        <begin position="235"/>
        <end position="400"/>
    </location>
</feature>
<gene>
    <name evidence="8" type="primary">LOC100742143</name>
</gene>
<dbReference type="PRINTS" id="PR00326">
    <property type="entry name" value="GTP1OBG"/>
</dbReference>
<protein>
    <submittedName>
        <fullName evidence="8">Mitochondrial ribosome-associated GTPase 2 isoform X1</fullName>
    </submittedName>
</protein>
<dbReference type="PANTHER" id="PTHR11702:SF31">
    <property type="entry name" value="MITOCHONDRIAL RIBOSOME-ASSOCIATED GTPASE 2"/>
    <property type="match status" value="1"/>
</dbReference>
<dbReference type="GO" id="GO:0005525">
    <property type="term" value="F:GTP binding"/>
    <property type="evidence" value="ECO:0007669"/>
    <property type="project" value="UniProtKB-KW"/>
</dbReference>
<dbReference type="InterPro" id="IPR014100">
    <property type="entry name" value="GTP-bd_Obg/CgtA"/>
</dbReference>
<dbReference type="CDD" id="cd01898">
    <property type="entry name" value="Obg"/>
    <property type="match status" value="1"/>
</dbReference>
<keyword evidence="2" id="KW-0690">Ribosome biogenesis</keyword>
<proteinExistence type="inferred from homology"/>
<dbReference type="NCBIfam" id="TIGR00231">
    <property type="entry name" value="small_GTP"/>
    <property type="match status" value="1"/>
</dbReference>
<comment type="similarity">
    <text evidence="1">Belongs to the TRAFAC class OBG-HflX-like GTPase superfamily. OBG GTPase family.</text>
</comment>
<evidence type="ECO:0000256" key="3">
    <source>
        <dbReference type="ARBA" id="ARBA00022741"/>
    </source>
</evidence>
<dbReference type="Gene3D" id="2.70.210.12">
    <property type="entry name" value="GTP1/OBG domain"/>
    <property type="match status" value="1"/>
</dbReference>
<dbReference type="GeneID" id="100742143"/>
<dbReference type="Proteomes" id="UP000515180">
    <property type="component" value="Unplaced"/>
</dbReference>
<dbReference type="GO" id="GO:0005739">
    <property type="term" value="C:mitochondrion"/>
    <property type="evidence" value="ECO:0007669"/>
    <property type="project" value="TreeGrafter"/>
</dbReference>
<evidence type="ECO:0000256" key="1">
    <source>
        <dbReference type="ARBA" id="ARBA00007699"/>
    </source>
</evidence>
<dbReference type="PROSITE" id="PS51710">
    <property type="entry name" value="G_OBG"/>
    <property type="match status" value="1"/>
</dbReference>
<dbReference type="KEGG" id="bim:100742143"/>
<evidence type="ECO:0000256" key="4">
    <source>
        <dbReference type="ARBA" id="ARBA00023134"/>
    </source>
</evidence>
<dbReference type="InterPro" id="IPR006073">
    <property type="entry name" value="GTP-bd"/>
</dbReference>
<evidence type="ECO:0000313" key="8">
    <source>
        <dbReference type="RefSeq" id="XP_012239985.1"/>
    </source>
</evidence>
<dbReference type="SUPFAM" id="SSF52540">
    <property type="entry name" value="P-loop containing nucleoside triphosphate hydrolases"/>
    <property type="match status" value="1"/>
</dbReference>
<evidence type="ECO:0000256" key="2">
    <source>
        <dbReference type="ARBA" id="ARBA00022517"/>
    </source>
</evidence>